<feature type="transmembrane region" description="Helical" evidence="1">
    <location>
        <begin position="122"/>
        <end position="142"/>
    </location>
</feature>
<dbReference type="InterPro" id="IPR036890">
    <property type="entry name" value="HATPase_C_sf"/>
</dbReference>
<organism evidence="2 3">
    <name type="scientific">Nitrogeniibacter mangrovi</name>
    <dbReference type="NCBI Taxonomy" id="2016596"/>
    <lineage>
        <taxon>Bacteria</taxon>
        <taxon>Pseudomonadati</taxon>
        <taxon>Pseudomonadota</taxon>
        <taxon>Betaproteobacteria</taxon>
        <taxon>Rhodocyclales</taxon>
        <taxon>Zoogloeaceae</taxon>
        <taxon>Nitrogeniibacter</taxon>
    </lineage>
</organism>
<gene>
    <name evidence="2" type="ORF">G3580_14915</name>
</gene>
<sequence>MTSIPPDAGALRASLTTRLAARPQRLLALWLGAMHLGLLQGPDTPVGRTLMLVHLGLFLIWQPVVRGAYRLGIRDVVVMVLAVVAFVAASSWSWLALWVMVLAGVVGGEAFIAVSTRARLPYQLAVAYLVCCLFIVVLPQVVPEPVGEQAIFEALAVTLLPLMIVGVAFAGGQSPPPRARAIDFLSAMLVLLVLGVTSLGALVFMWLKHLPYVVAILSALSAMAGALIVLAWAWHPHLGGPQLGAQIARRLLSAGLSVEEWLDRVAALSLGTDRAEVFLQRACEAMLEMPGVAGGRWRLSAGAEGRFGEHSPVVRHYGQDELTVTLCLQREPSPAMDWHLRLMVRLLAEFCREKRHARELETLSYLRAVHETGARLTHDVKNLLQSLNTLCFTATRGDVDMPTLRALVGRQLPVISARLGQTLEKLRDPAAAHAERAELGAWWQALQERHAGSPVGFDRLAQGGDVPLPLFGSAADNLIQNALEKHQLDARVSIQVRAGSDASGPWLEVEDSGWPVEGMVAGELFDHPVHSDSGLGMGLYQVARQAEAAGYRLRLADNRTGCVRFRLDQAGVG</sequence>
<keyword evidence="2" id="KW-0418">Kinase</keyword>
<accession>A0A6C1B5Q3</accession>
<dbReference type="EMBL" id="CP048836">
    <property type="protein sequence ID" value="QID18797.1"/>
    <property type="molecule type" value="Genomic_DNA"/>
</dbReference>
<protein>
    <submittedName>
        <fullName evidence="2">Sensor histidine kinase</fullName>
    </submittedName>
</protein>
<keyword evidence="1" id="KW-0812">Transmembrane</keyword>
<dbReference type="CDD" id="cd00075">
    <property type="entry name" value="HATPase"/>
    <property type="match status" value="1"/>
</dbReference>
<proteinExistence type="predicted"/>
<dbReference type="RefSeq" id="WP_173766801.1">
    <property type="nucleotide sequence ID" value="NZ_CP048836.1"/>
</dbReference>
<feature type="transmembrane region" description="Helical" evidence="1">
    <location>
        <begin position="184"/>
        <end position="206"/>
    </location>
</feature>
<evidence type="ECO:0000256" key="1">
    <source>
        <dbReference type="SAM" id="Phobius"/>
    </source>
</evidence>
<feature type="transmembrane region" description="Helical" evidence="1">
    <location>
        <begin position="154"/>
        <end position="172"/>
    </location>
</feature>
<dbReference type="AlphaFoldDB" id="A0A6C1B5Q3"/>
<dbReference type="Proteomes" id="UP000501991">
    <property type="component" value="Chromosome"/>
</dbReference>
<dbReference type="Gene3D" id="3.30.565.10">
    <property type="entry name" value="Histidine kinase-like ATPase, C-terminal domain"/>
    <property type="match status" value="1"/>
</dbReference>
<keyword evidence="3" id="KW-1185">Reference proteome</keyword>
<reference evidence="2 3" key="1">
    <citation type="submission" date="2020-02" db="EMBL/GenBank/DDBJ databases">
        <title>Nitrogenibacter mangrovi gen. nov., sp. nov. isolated from mangrove sediment, a denitrifying betaproteobacterium.</title>
        <authorList>
            <person name="Liao H."/>
            <person name="Tian Y."/>
        </authorList>
    </citation>
    <scope>NUCLEOTIDE SEQUENCE [LARGE SCALE GENOMIC DNA]</scope>
    <source>
        <strain evidence="2 3">M9-3-2</strain>
    </source>
</reference>
<feature type="transmembrane region" description="Helical" evidence="1">
    <location>
        <begin position="46"/>
        <end position="64"/>
    </location>
</feature>
<dbReference type="GO" id="GO:0016301">
    <property type="term" value="F:kinase activity"/>
    <property type="evidence" value="ECO:0007669"/>
    <property type="project" value="UniProtKB-KW"/>
</dbReference>
<keyword evidence="1" id="KW-1133">Transmembrane helix</keyword>
<evidence type="ECO:0000313" key="3">
    <source>
        <dbReference type="Proteomes" id="UP000501991"/>
    </source>
</evidence>
<name>A0A6C1B5Q3_9RHOO</name>
<keyword evidence="1" id="KW-0472">Membrane</keyword>
<feature type="transmembrane region" description="Helical" evidence="1">
    <location>
        <begin position="71"/>
        <end position="89"/>
    </location>
</feature>
<dbReference type="SUPFAM" id="SSF55874">
    <property type="entry name" value="ATPase domain of HSP90 chaperone/DNA topoisomerase II/histidine kinase"/>
    <property type="match status" value="1"/>
</dbReference>
<feature type="transmembrane region" description="Helical" evidence="1">
    <location>
        <begin position="212"/>
        <end position="234"/>
    </location>
</feature>
<dbReference type="KEGG" id="azq:G3580_14915"/>
<keyword evidence="2" id="KW-0808">Transferase</keyword>
<evidence type="ECO:0000313" key="2">
    <source>
        <dbReference type="EMBL" id="QID18797.1"/>
    </source>
</evidence>